<proteinExistence type="predicted"/>
<dbReference type="Proteomes" id="UP000269438">
    <property type="component" value="Unassembled WGS sequence"/>
</dbReference>
<comment type="caution">
    <text evidence="2">The sequence shown here is derived from an EMBL/GenBank/DDBJ whole genome shotgun (WGS) entry which is preliminary data.</text>
</comment>
<feature type="compositionally biased region" description="Basic and acidic residues" evidence="1">
    <location>
        <begin position="23"/>
        <end position="45"/>
    </location>
</feature>
<keyword evidence="3" id="KW-1185">Reference proteome</keyword>
<accession>A0A3L7AU66</accession>
<sequence length="81" mass="8620">MNAAISGCFSGELDGSGTGNAGSRRDGTSRGDVDGHSGNRSDTGRIQRNAPYLTAHARVKQTKSTEHLKQILRMIDDCVSE</sequence>
<feature type="region of interest" description="Disordered" evidence="1">
    <location>
        <begin position="1"/>
        <end position="63"/>
    </location>
</feature>
<organism evidence="2 3">
    <name type="scientific">Mycetocola lacteus</name>
    <dbReference type="NCBI Taxonomy" id="76637"/>
    <lineage>
        <taxon>Bacteria</taxon>
        <taxon>Bacillati</taxon>
        <taxon>Actinomycetota</taxon>
        <taxon>Actinomycetes</taxon>
        <taxon>Micrococcales</taxon>
        <taxon>Microbacteriaceae</taxon>
        <taxon>Mycetocola</taxon>
    </lineage>
</organism>
<reference evidence="2 3" key="1">
    <citation type="submission" date="2018-10" db="EMBL/GenBank/DDBJ databases">
        <authorList>
            <person name="Li J."/>
        </authorList>
    </citation>
    <scope>NUCLEOTIDE SEQUENCE [LARGE SCALE GENOMIC DNA]</scope>
    <source>
        <strain evidence="2 3">JCM 11654</strain>
    </source>
</reference>
<gene>
    <name evidence="2" type="ORF">D9V34_04190</name>
</gene>
<dbReference type="EMBL" id="RCUY01000002">
    <property type="protein sequence ID" value="RLP84007.1"/>
    <property type="molecule type" value="Genomic_DNA"/>
</dbReference>
<evidence type="ECO:0000313" key="3">
    <source>
        <dbReference type="Proteomes" id="UP000269438"/>
    </source>
</evidence>
<protein>
    <submittedName>
        <fullName evidence="2">Uncharacterized protein</fullName>
    </submittedName>
</protein>
<evidence type="ECO:0000313" key="2">
    <source>
        <dbReference type="EMBL" id="RLP84007.1"/>
    </source>
</evidence>
<dbReference type="AlphaFoldDB" id="A0A3L7AU66"/>
<name>A0A3L7AU66_9MICO</name>
<evidence type="ECO:0000256" key="1">
    <source>
        <dbReference type="SAM" id="MobiDB-lite"/>
    </source>
</evidence>